<proteinExistence type="predicted"/>
<evidence type="ECO:0000313" key="2">
    <source>
        <dbReference type="EMBL" id="WQG93045.1"/>
    </source>
</evidence>
<dbReference type="OrthoDB" id="678383at2"/>
<gene>
    <name evidence="1" type="ORF">SAMN05661012_02722</name>
    <name evidence="2" type="ORF">SR876_16105</name>
</gene>
<dbReference type="Proteomes" id="UP001326715">
    <property type="component" value="Chromosome"/>
</dbReference>
<evidence type="ECO:0000313" key="3">
    <source>
        <dbReference type="Proteomes" id="UP000183788"/>
    </source>
</evidence>
<reference evidence="1 3" key="1">
    <citation type="submission" date="2016-11" db="EMBL/GenBank/DDBJ databases">
        <authorList>
            <person name="Jaros S."/>
            <person name="Januszkiewicz K."/>
            <person name="Wedrychowicz H."/>
        </authorList>
    </citation>
    <scope>NUCLEOTIDE SEQUENCE [LARGE SCALE GENOMIC DNA]</scope>
    <source>
        <strain evidence="1 3">DSM 784</strain>
    </source>
</reference>
<reference evidence="2 4" key="2">
    <citation type="submission" date="2023-11" db="EMBL/GenBank/DDBJ databases">
        <title>MicrobeMod: A computational toolkit for identifying prokaryotic methylation and restriction-modification with nanopore sequencing.</title>
        <authorList>
            <person name="Crits-Christoph A."/>
            <person name="Kang S.C."/>
            <person name="Lee H."/>
            <person name="Ostrov N."/>
        </authorList>
    </citation>
    <scope>NUCLEOTIDE SEQUENCE [LARGE SCALE GENOMIC DNA]</scope>
    <source>
        <strain evidence="2 4">ATCC 23090</strain>
    </source>
</reference>
<dbReference type="EMBL" id="FPIZ01000007">
    <property type="protein sequence ID" value="SFW57882.1"/>
    <property type="molecule type" value="Genomic_DNA"/>
</dbReference>
<dbReference type="Proteomes" id="UP000183788">
    <property type="component" value="Unassembled WGS sequence"/>
</dbReference>
<protein>
    <submittedName>
        <fullName evidence="1">Uncharacterized protein</fullName>
    </submittedName>
</protein>
<accession>A0A1K1QD75</accession>
<organism evidence="1 3">
    <name type="scientific">Chitinophaga sancti</name>
    <dbReference type="NCBI Taxonomy" id="1004"/>
    <lineage>
        <taxon>Bacteria</taxon>
        <taxon>Pseudomonadati</taxon>
        <taxon>Bacteroidota</taxon>
        <taxon>Chitinophagia</taxon>
        <taxon>Chitinophagales</taxon>
        <taxon>Chitinophagaceae</taxon>
        <taxon>Chitinophaga</taxon>
    </lineage>
</organism>
<keyword evidence="4" id="KW-1185">Reference proteome</keyword>
<sequence length="64" mass="7952">MYGGYAEYKRHIKILQDQRERIINDPEYRKHLREKFGLDELFSQMTEEHWRIADAKYGYKRDKS</sequence>
<evidence type="ECO:0000313" key="4">
    <source>
        <dbReference type="Proteomes" id="UP001326715"/>
    </source>
</evidence>
<dbReference type="RefSeq" id="WP_072360835.1">
    <property type="nucleotide sequence ID" value="NZ_CBHWAX010000027.1"/>
</dbReference>
<evidence type="ECO:0000313" key="1">
    <source>
        <dbReference type="EMBL" id="SFW57882.1"/>
    </source>
</evidence>
<dbReference type="AlphaFoldDB" id="A0A1K1QD75"/>
<dbReference type="EMBL" id="CP140154">
    <property type="protein sequence ID" value="WQG93045.1"/>
    <property type="molecule type" value="Genomic_DNA"/>
</dbReference>
<dbReference type="STRING" id="1004.SAMN05661012_02722"/>
<name>A0A1K1QD75_9BACT</name>